<accession>Q0SD92</accession>
<protein>
    <submittedName>
        <fullName evidence="2">Uncharacterized protein</fullName>
    </submittedName>
</protein>
<keyword evidence="1" id="KW-0472">Membrane</keyword>
<dbReference type="HOGENOM" id="CLU_1968842_0_0_11"/>
<sequence length="127" mass="13609">MSSSLPGSHCSSTTLNFLICSTVKVGCWRTPHRRDLGDGGGIARRLPGGGVGIEGDQRNVVRLAVTDARRLTDQGTGGPPTWLDVRGGMFLLAVLMTVLLLLFSWVSECQAGAELLTSSEVSCRRHR</sequence>
<feature type="transmembrane region" description="Helical" evidence="1">
    <location>
        <begin position="88"/>
        <end position="106"/>
    </location>
</feature>
<name>Q0SD92_RHOJR</name>
<evidence type="ECO:0000313" key="2">
    <source>
        <dbReference type="EMBL" id="ABG94494.1"/>
    </source>
</evidence>
<keyword evidence="1" id="KW-0812">Transmembrane</keyword>
<gene>
    <name evidence="2" type="ordered locus">RHA1_ro02689</name>
</gene>
<dbReference type="EMBL" id="CP000431">
    <property type="protein sequence ID" value="ABG94494.1"/>
    <property type="molecule type" value="Genomic_DNA"/>
</dbReference>
<evidence type="ECO:0000256" key="1">
    <source>
        <dbReference type="SAM" id="Phobius"/>
    </source>
</evidence>
<dbReference type="KEGG" id="rha:RHA1_ro02689"/>
<dbReference type="Proteomes" id="UP000008710">
    <property type="component" value="Chromosome"/>
</dbReference>
<organism evidence="2 3">
    <name type="scientific">Rhodococcus jostii (strain RHA1)</name>
    <dbReference type="NCBI Taxonomy" id="101510"/>
    <lineage>
        <taxon>Bacteria</taxon>
        <taxon>Bacillati</taxon>
        <taxon>Actinomycetota</taxon>
        <taxon>Actinomycetes</taxon>
        <taxon>Mycobacteriales</taxon>
        <taxon>Nocardiaceae</taxon>
        <taxon>Rhodococcus</taxon>
    </lineage>
</organism>
<keyword evidence="1" id="KW-1133">Transmembrane helix</keyword>
<proteinExistence type="predicted"/>
<reference evidence="3" key="1">
    <citation type="journal article" date="2006" name="Proc. Natl. Acad. Sci. U.S.A.">
        <title>The complete genome of Rhodococcus sp. RHA1 provides insights into a catabolic powerhouse.</title>
        <authorList>
            <person name="McLeod M.P."/>
            <person name="Warren R.L."/>
            <person name="Hsiao W.W.L."/>
            <person name="Araki N."/>
            <person name="Myhre M."/>
            <person name="Fernandes C."/>
            <person name="Miyazawa D."/>
            <person name="Wong W."/>
            <person name="Lillquist A.L."/>
            <person name="Wang D."/>
            <person name="Dosanjh M."/>
            <person name="Hara H."/>
            <person name="Petrescu A."/>
            <person name="Morin R.D."/>
            <person name="Yang G."/>
            <person name="Stott J.M."/>
            <person name="Schein J.E."/>
            <person name="Shin H."/>
            <person name="Smailus D."/>
            <person name="Siddiqui A.S."/>
            <person name="Marra M.A."/>
            <person name="Jones S.J.M."/>
            <person name="Holt R."/>
            <person name="Brinkman F.S.L."/>
            <person name="Miyauchi K."/>
            <person name="Fukuda M."/>
            <person name="Davies J.E."/>
            <person name="Mohn W.W."/>
            <person name="Eltis L.D."/>
        </authorList>
    </citation>
    <scope>NUCLEOTIDE SEQUENCE [LARGE SCALE GENOMIC DNA]</scope>
    <source>
        <strain evidence="3">RHA1</strain>
    </source>
</reference>
<evidence type="ECO:0000313" key="3">
    <source>
        <dbReference type="Proteomes" id="UP000008710"/>
    </source>
</evidence>
<dbReference type="AlphaFoldDB" id="Q0SD92"/>